<feature type="region of interest" description="Disordered" evidence="1">
    <location>
        <begin position="296"/>
        <end position="321"/>
    </location>
</feature>
<feature type="region of interest" description="Disordered" evidence="1">
    <location>
        <begin position="15"/>
        <end position="48"/>
    </location>
</feature>
<organism evidence="2 3">
    <name type="scientific">Lasiosphaeris hirsuta</name>
    <dbReference type="NCBI Taxonomy" id="260670"/>
    <lineage>
        <taxon>Eukaryota</taxon>
        <taxon>Fungi</taxon>
        <taxon>Dikarya</taxon>
        <taxon>Ascomycota</taxon>
        <taxon>Pezizomycotina</taxon>
        <taxon>Sordariomycetes</taxon>
        <taxon>Sordariomycetidae</taxon>
        <taxon>Sordariales</taxon>
        <taxon>Lasiosphaeriaceae</taxon>
        <taxon>Lasiosphaeris</taxon>
    </lineage>
</organism>
<dbReference type="EMBL" id="JAUKUA010000002">
    <property type="protein sequence ID" value="KAK0725049.1"/>
    <property type="molecule type" value="Genomic_DNA"/>
</dbReference>
<accession>A0AA40AZW7</accession>
<keyword evidence="3" id="KW-1185">Reference proteome</keyword>
<feature type="compositionally biased region" description="Basic residues" evidence="1">
    <location>
        <begin position="31"/>
        <end position="43"/>
    </location>
</feature>
<comment type="caution">
    <text evidence="2">The sequence shown here is derived from an EMBL/GenBank/DDBJ whole genome shotgun (WGS) entry which is preliminary data.</text>
</comment>
<protein>
    <submittedName>
        <fullName evidence="2">Uncharacterized protein</fullName>
    </submittedName>
</protein>
<gene>
    <name evidence="2" type="ORF">B0H67DRAFT_641509</name>
</gene>
<evidence type="ECO:0000313" key="2">
    <source>
        <dbReference type="EMBL" id="KAK0725049.1"/>
    </source>
</evidence>
<dbReference type="AlphaFoldDB" id="A0AA40AZW7"/>
<proteinExistence type="predicted"/>
<dbReference type="Proteomes" id="UP001172102">
    <property type="component" value="Unassembled WGS sequence"/>
</dbReference>
<reference evidence="2" key="1">
    <citation type="submission" date="2023-06" db="EMBL/GenBank/DDBJ databases">
        <title>Genome-scale phylogeny and comparative genomics of the fungal order Sordariales.</title>
        <authorList>
            <consortium name="Lawrence Berkeley National Laboratory"/>
            <person name="Hensen N."/>
            <person name="Bonometti L."/>
            <person name="Westerberg I."/>
            <person name="Brannstrom I.O."/>
            <person name="Guillou S."/>
            <person name="Cros-Aarteil S."/>
            <person name="Calhoun S."/>
            <person name="Haridas S."/>
            <person name="Kuo A."/>
            <person name="Mondo S."/>
            <person name="Pangilinan J."/>
            <person name="Riley R."/>
            <person name="Labutti K."/>
            <person name="Andreopoulos B."/>
            <person name="Lipzen A."/>
            <person name="Chen C."/>
            <person name="Yanf M."/>
            <person name="Daum C."/>
            <person name="Ng V."/>
            <person name="Clum A."/>
            <person name="Steindorff A."/>
            <person name="Ohm R."/>
            <person name="Martin F."/>
            <person name="Silar P."/>
            <person name="Natvig D."/>
            <person name="Lalanne C."/>
            <person name="Gautier V."/>
            <person name="Ament-Velasquez S.L."/>
            <person name="Kruys A."/>
            <person name="Hutchinson M.I."/>
            <person name="Powell A.J."/>
            <person name="Barry K."/>
            <person name="Miller A.N."/>
            <person name="Grigoriev I.V."/>
            <person name="Debuchy R."/>
            <person name="Gladieux P."/>
            <person name="Thoren M.H."/>
            <person name="Johannesson H."/>
        </authorList>
    </citation>
    <scope>NUCLEOTIDE SEQUENCE</scope>
    <source>
        <strain evidence="2">SMH4607-1</strain>
    </source>
</reference>
<name>A0AA40AZW7_9PEZI</name>
<evidence type="ECO:0000256" key="1">
    <source>
        <dbReference type="SAM" id="MobiDB-lite"/>
    </source>
</evidence>
<evidence type="ECO:0000313" key="3">
    <source>
        <dbReference type="Proteomes" id="UP001172102"/>
    </source>
</evidence>
<sequence length="363" mass="40565">MADYKLTVPTKRAISEDLSTESESSTPATRRANRISGHRSAKRRATETTNISAGTAVAGDISTGIAPLVGFADMVAALPAENPFDDSHFVVDFRGDAATMHPPSEPGAESGYESSAESSVVSAASASSTVMGPGIMGKFSAFRKERLGTRTRRVLKNHWDADDEVEDDHSHNTSRETFKSIYRRLKTIDHGNQIMDSDMVRHEVEILKEDIVKMVDKGRCFDEMVGQVRENISGLQEDIVKLKGDFAKLQATRHIDEKRATYRHKMLFNSLKKISEDLNDVKAVQQQLEKEKEILQGKRDQATMAPSPSTPKKPKKVQKKTKEQFSRILDSFIDEMDSSTNIEDVVNKGELCVRYAEDFFKNF</sequence>